<evidence type="ECO:0000256" key="1">
    <source>
        <dbReference type="ARBA" id="ARBA00022801"/>
    </source>
</evidence>
<proteinExistence type="predicted"/>
<dbReference type="CDD" id="cd07205">
    <property type="entry name" value="Pat_PNPLA6_PNPLA7_NTE1_like"/>
    <property type="match status" value="1"/>
</dbReference>
<dbReference type="RefSeq" id="WP_230752834.1">
    <property type="nucleotide sequence ID" value="NZ_JAINWA010000001.1"/>
</dbReference>
<evidence type="ECO:0000256" key="2">
    <source>
        <dbReference type="ARBA" id="ARBA00022963"/>
    </source>
</evidence>
<protein>
    <submittedName>
        <fullName evidence="6">Patatin-like phospholipase family protein</fullName>
    </submittedName>
</protein>
<dbReference type="Pfam" id="PF01734">
    <property type="entry name" value="Patatin"/>
    <property type="match status" value="1"/>
</dbReference>
<keyword evidence="2 4" id="KW-0442">Lipid degradation</keyword>
<feature type="short sequence motif" description="DGA/G" evidence="4">
    <location>
        <begin position="225"/>
        <end position="227"/>
    </location>
</feature>
<sequence length="765" mass="83476">MKKPLFALLSIFLCTGAGYSILQAQDAPSVLRNRIEQLSPGTRPSIALVLAGGGAWGLAHIGAVKVIEEAGIPVDIVVGTSMGSIIGGLYASGYNATEMEEISVSADWGYLFEEGGASGRETMEELNARSRQALSAQFDRQGFFLNGGLISGVRIMRYLDSLLVDMPAQSHFDELPKRFRAIATDASSGERIVIDTGSVTDAMRASMSLPGIFTPFPYQGRYLVDGGVVDNLPVTVARSLGADIVIAVDLYNGKPLENGEAARSPTAVLSRSMEIMRHENSRREIPFADLVVSIDAQGFLPTQFERAKEFILLGEETTREYSKDLAGLRALLSEFEPAVHAEREKNPPLDGFTISGGSEKDRALVRSFIENLPDRHPSYDELNALFSLLDRTGRIQAVRIHRKKNRQGEYLEIALTEKNAKKNGLSLGFLYESTMGSSIVTDLDIMPAVDLRGLTTKDSNLHIEAEALDAPGISAVFHQPLGSFFTLSPFYRFERDFTTKITQSSVNWQYQTIVQTGGLVFGITPYPGIRISGSWSVKGMEEGDIPEIPAVPEEHLYSLISGSFEVRRLDSPVFPMQGIDMIFRSTASLPALGSSIPFRVFETEGNTFLSLGTPFSVALIWQGATDFSLDPDAAGAAPAYFKPTVTNRRLFPGPLSIEERKGSHVMTAGMEIKHNLNWNSRGISFPAFFILQGAVGSTIQDLEHTKALDMMQNYMYASGNAGAGIRFSDAFGLSLRGGLHFSMEREIRPYITLDVGAIGKDRDGL</sequence>
<dbReference type="InterPro" id="IPR002641">
    <property type="entry name" value="PNPLA_dom"/>
</dbReference>
<dbReference type="PROSITE" id="PS51635">
    <property type="entry name" value="PNPLA"/>
    <property type="match status" value="1"/>
</dbReference>
<feature type="active site" description="Proton acceptor" evidence="4">
    <location>
        <position position="225"/>
    </location>
</feature>
<evidence type="ECO:0000256" key="4">
    <source>
        <dbReference type="PROSITE-ProRule" id="PRU01161"/>
    </source>
</evidence>
<keyword evidence="1 4" id="KW-0378">Hydrolase</keyword>
<keyword evidence="3 4" id="KW-0443">Lipid metabolism</keyword>
<accession>A0AAE3EGX5</accession>
<dbReference type="PANTHER" id="PTHR14226">
    <property type="entry name" value="NEUROPATHY TARGET ESTERASE/SWISS CHEESE D.MELANOGASTER"/>
    <property type="match status" value="1"/>
</dbReference>
<dbReference type="Gene3D" id="2.40.160.50">
    <property type="entry name" value="membrane protein fhac: a member of the omp85/tpsb transporter family"/>
    <property type="match status" value="1"/>
</dbReference>
<dbReference type="EMBL" id="JAINWA010000001">
    <property type="protein sequence ID" value="MCD1653628.1"/>
    <property type="molecule type" value="Genomic_DNA"/>
</dbReference>
<organism evidence="6 7">
    <name type="scientific">Teretinema zuelzerae</name>
    <dbReference type="NCBI Taxonomy" id="156"/>
    <lineage>
        <taxon>Bacteria</taxon>
        <taxon>Pseudomonadati</taxon>
        <taxon>Spirochaetota</taxon>
        <taxon>Spirochaetia</taxon>
        <taxon>Spirochaetales</taxon>
        <taxon>Treponemataceae</taxon>
        <taxon>Teretinema</taxon>
    </lineage>
</organism>
<dbReference type="InterPro" id="IPR050301">
    <property type="entry name" value="NTE"/>
</dbReference>
<comment type="caution">
    <text evidence="6">The sequence shown here is derived from an EMBL/GenBank/DDBJ whole genome shotgun (WGS) entry which is preliminary data.</text>
</comment>
<keyword evidence="7" id="KW-1185">Reference proteome</keyword>
<dbReference type="PANTHER" id="PTHR14226:SF76">
    <property type="entry name" value="NTE FAMILY PROTEIN RSSA"/>
    <property type="match status" value="1"/>
</dbReference>
<feature type="active site" description="Nucleophile" evidence="4">
    <location>
        <position position="81"/>
    </location>
</feature>
<evidence type="ECO:0000256" key="3">
    <source>
        <dbReference type="ARBA" id="ARBA00023098"/>
    </source>
</evidence>
<dbReference type="InterPro" id="IPR016035">
    <property type="entry name" value="Acyl_Trfase/lysoPLipase"/>
</dbReference>
<evidence type="ECO:0000259" key="5">
    <source>
        <dbReference type="PROSITE" id="PS51635"/>
    </source>
</evidence>
<dbReference type="Proteomes" id="UP001198163">
    <property type="component" value="Unassembled WGS sequence"/>
</dbReference>
<dbReference type="GO" id="GO:0016787">
    <property type="term" value="F:hydrolase activity"/>
    <property type="evidence" value="ECO:0007669"/>
    <property type="project" value="UniProtKB-UniRule"/>
</dbReference>
<feature type="short sequence motif" description="GXGXXG" evidence="4">
    <location>
        <begin position="52"/>
        <end position="57"/>
    </location>
</feature>
<reference evidence="6" key="1">
    <citation type="submission" date="2021-08" db="EMBL/GenBank/DDBJ databases">
        <title>Comparative analyses of Brucepasteria parasyntrophica and Teretinema zuelzerae.</title>
        <authorList>
            <person name="Song Y."/>
            <person name="Brune A."/>
        </authorList>
    </citation>
    <scope>NUCLEOTIDE SEQUENCE</scope>
    <source>
        <strain evidence="6">DSM 1903</strain>
    </source>
</reference>
<evidence type="ECO:0000313" key="6">
    <source>
        <dbReference type="EMBL" id="MCD1653628.1"/>
    </source>
</evidence>
<gene>
    <name evidence="6" type="ORF">K7J14_02810</name>
</gene>
<evidence type="ECO:0000313" key="7">
    <source>
        <dbReference type="Proteomes" id="UP001198163"/>
    </source>
</evidence>
<feature type="short sequence motif" description="GXSXG" evidence="4">
    <location>
        <begin position="79"/>
        <end position="83"/>
    </location>
</feature>
<dbReference type="SUPFAM" id="SSF52151">
    <property type="entry name" value="FabD/lysophospholipase-like"/>
    <property type="match status" value="1"/>
</dbReference>
<dbReference type="AlphaFoldDB" id="A0AAE3EGX5"/>
<dbReference type="GO" id="GO:0016042">
    <property type="term" value="P:lipid catabolic process"/>
    <property type="evidence" value="ECO:0007669"/>
    <property type="project" value="UniProtKB-UniRule"/>
</dbReference>
<feature type="domain" description="PNPLA" evidence="5">
    <location>
        <begin position="48"/>
        <end position="238"/>
    </location>
</feature>
<name>A0AAE3EGX5_9SPIR</name>
<dbReference type="Gene3D" id="3.40.1090.10">
    <property type="entry name" value="Cytosolic phospholipase A2 catalytic domain"/>
    <property type="match status" value="2"/>
</dbReference>